<dbReference type="RefSeq" id="WP_172309347.1">
    <property type="nucleotide sequence ID" value="NZ_WOEY01000019.1"/>
</dbReference>
<dbReference type="EMBL" id="WOEY01000019">
    <property type="protein sequence ID" value="NPT40714.1"/>
    <property type="molecule type" value="Genomic_DNA"/>
</dbReference>
<evidence type="ECO:0000313" key="3">
    <source>
        <dbReference type="Proteomes" id="UP000652198"/>
    </source>
</evidence>
<feature type="transmembrane region" description="Helical" evidence="1">
    <location>
        <begin position="6"/>
        <end position="28"/>
    </location>
</feature>
<gene>
    <name evidence="2" type="ORF">GNZ12_05175</name>
</gene>
<keyword evidence="1" id="KW-1133">Transmembrane helix</keyword>
<dbReference type="Proteomes" id="UP000652198">
    <property type="component" value="Unassembled WGS sequence"/>
</dbReference>
<evidence type="ECO:0000256" key="1">
    <source>
        <dbReference type="SAM" id="Phobius"/>
    </source>
</evidence>
<protein>
    <recommendedName>
        <fullName evidence="4">ParE toxin of type II toxin-antitoxin system, parDE</fullName>
    </recommendedName>
</protein>
<dbReference type="Pfam" id="PF05016">
    <property type="entry name" value="ParE_toxin"/>
    <property type="match status" value="1"/>
</dbReference>
<evidence type="ECO:0008006" key="4">
    <source>
        <dbReference type="Google" id="ProtNLM"/>
    </source>
</evidence>
<evidence type="ECO:0000313" key="2">
    <source>
        <dbReference type="EMBL" id="NPT40714.1"/>
    </source>
</evidence>
<keyword evidence="1" id="KW-0472">Membrane</keyword>
<reference evidence="2 3" key="1">
    <citation type="submission" date="2019-11" db="EMBL/GenBank/DDBJ databases">
        <title>Metabolism of dissolved organic matter in forest soils.</title>
        <authorList>
            <person name="Cyle K.T."/>
            <person name="Wilhelm R.C."/>
            <person name="Martinez C.E."/>
        </authorList>
    </citation>
    <scope>NUCLEOTIDE SEQUENCE [LARGE SCALE GENOMIC DNA]</scope>
    <source>
        <strain evidence="2 3">1N</strain>
    </source>
</reference>
<proteinExistence type="predicted"/>
<organism evidence="2 3">
    <name type="scientific">Paraburkholderia solitsugae</name>
    <dbReference type="NCBI Taxonomy" id="2675748"/>
    <lineage>
        <taxon>Bacteria</taxon>
        <taxon>Pseudomonadati</taxon>
        <taxon>Pseudomonadota</taxon>
        <taxon>Betaproteobacteria</taxon>
        <taxon>Burkholderiales</taxon>
        <taxon>Burkholderiaceae</taxon>
        <taxon>Paraburkholderia</taxon>
    </lineage>
</organism>
<sequence>MVVPFGFAGYVVLFEIEGASTVSILAVWHQREDDYH</sequence>
<name>A0ABX2BIT9_9BURK</name>
<accession>A0ABX2BIT9</accession>
<keyword evidence="1" id="KW-0812">Transmembrane</keyword>
<keyword evidence="3" id="KW-1185">Reference proteome</keyword>
<dbReference type="InterPro" id="IPR007712">
    <property type="entry name" value="RelE/ParE_toxin"/>
</dbReference>
<comment type="caution">
    <text evidence="2">The sequence shown here is derived from an EMBL/GenBank/DDBJ whole genome shotgun (WGS) entry which is preliminary data.</text>
</comment>